<accession>A0A1H6ULJ9</accession>
<dbReference type="OrthoDB" id="3347322at2"/>
<keyword evidence="2" id="KW-1185">Reference proteome</keyword>
<dbReference type="EMBL" id="FNYH01000021">
    <property type="protein sequence ID" value="SEI93191.1"/>
    <property type="molecule type" value="Genomic_DNA"/>
</dbReference>
<evidence type="ECO:0000313" key="1">
    <source>
        <dbReference type="EMBL" id="SEI93191.1"/>
    </source>
</evidence>
<dbReference type="RefSeq" id="WP_143051977.1">
    <property type="nucleotide sequence ID" value="NZ_FNYH01000021.1"/>
</dbReference>
<gene>
    <name evidence="1" type="ORF">SAMN05421831_1211</name>
</gene>
<dbReference type="AlphaFoldDB" id="A0A1H6ULJ9"/>
<reference evidence="2" key="1">
    <citation type="submission" date="2016-10" db="EMBL/GenBank/DDBJ databases">
        <authorList>
            <person name="Varghese N."/>
            <person name="Submissions S."/>
        </authorList>
    </citation>
    <scope>NUCLEOTIDE SEQUENCE [LARGE SCALE GENOMIC DNA]</scope>
    <source>
        <strain evidence="2">DSM 7165</strain>
    </source>
</reference>
<protein>
    <recommendedName>
        <fullName evidence="3">DUF4214 domain-containing protein</fullName>
    </recommendedName>
</protein>
<feature type="non-terminal residue" evidence="1">
    <location>
        <position position="1"/>
    </location>
</feature>
<evidence type="ECO:0000313" key="2">
    <source>
        <dbReference type="Proteomes" id="UP000242999"/>
    </source>
</evidence>
<organism evidence="1 2">
    <name type="scientific">Allopseudospirillum japonicum</name>
    <dbReference type="NCBI Taxonomy" id="64971"/>
    <lineage>
        <taxon>Bacteria</taxon>
        <taxon>Pseudomonadati</taxon>
        <taxon>Pseudomonadota</taxon>
        <taxon>Gammaproteobacteria</taxon>
        <taxon>Oceanospirillales</taxon>
        <taxon>Oceanospirillaceae</taxon>
        <taxon>Allopseudospirillum</taxon>
    </lineage>
</organism>
<dbReference type="Proteomes" id="UP000242999">
    <property type="component" value="Unassembled WGS sequence"/>
</dbReference>
<proteinExistence type="predicted"/>
<dbReference type="InterPro" id="IPR038255">
    <property type="entry name" value="PBS_linker_sf"/>
</dbReference>
<evidence type="ECO:0008006" key="3">
    <source>
        <dbReference type="Google" id="ProtNLM"/>
    </source>
</evidence>
<dbReference type="Gene3D" id="1.10.3130.20">
    <property type="entry name" value="Phycobilisome linker domain"/>
    <property type="match status" value="1"/>
</dbReference>
<name>A0A1H6ULJ9_9GAMM</name>
<sequence length="108" mass="11934">GFYQGMLGRQADLEGFQWWAQKLDAGADLAQVAVDILALSLVEQTPDQSTWIQGLYQGILGREAHAQEVDAWQSSETLTGLAEQLLASAEYQSTQGTQMAVQAWDFWV</sequence>